<evidence type="ECO:0000313" key="3">
    <source>
        <dbReference type="Proteomes" id="UP000270094"/>
    </source>
</evidence>
<dbReference type="OrthoDB" id="5411533at2759"/>
<gene>
    <name evidence="2" type="ORF">SVUK_LOCUS2709</name>
</gene>
<sequence length="113" mass="11980">MPPPTFLPTFGKATSKGLGVAANIMSKFGYKQGAGLGRDEQGMSTALTVEKLGKNSGLIINESQSNPPHVTAPPMGVGPVNMAEAMKRSTKVLMLTVSNFLISLQSFCFFDGW</sequence>
<dbReference type="InterPro" id="IPR040052">
    <property type="entry name" value="RBM17"/>
</dbReference>
<dbReference type="Proteomes" id="UP000270094">
    <property type="component" value="Unassembled WGS sequence"/>
</dbReference>
<keyword evidence="3" id="KW-1185">Reference proteome</keyword>
<dbReference type="GO" id="GO:0003676">
    <property type="term" value="F:nucleic acid binding"/>
    <property type="evidence" value="ECO:0007669"/>
    <property type="project" value="InterPro"/>
</dbReference>
<dbReference type="SMART" id="SM00443">
    <property type="entry name" value="G_patch"/>
    <property type="match status" value="1"/>
</dbReference>
<dbReference type="AlphaFoldDB" id="A0A3P7I2P4"/>
<dbReference type="GO" id="GO:0045292">
    <property type="term" value="P:mRNA cis splicing, via spliceosome"/>
    <property type="evidence" value="ECO:0007669"/>
    <property type="project" value="InterPro"/>
</dbReference>
<accession>A0A3P7I2P4</accession>
<protein>
    <recommendedName>
        <fullName evidence="1">G-patch domain-containing protein</fullName>
    </recommendedName>
</protein>
<reference evidence="2 3" key="1">
    <citation type="submission" date="2018-11" db="EMBL/GenBank/DDBJ databases">
        <authorList>
            <consortium name="Pathogen Informatics"/>
        </authorList>
    </citation>
    <scope>NUCLEOTIDE SEQUENCE [LARGE SCALE GENOMIC DNA]</scope>
</reference>
<dbReference type="GO" id="GO:0000380">
    <property type="term" value="P:alternative mRNA splicing, via spliceosome"/>
    <property type="evidence" value="ECO:0007669"/>
    <property type="project" value="TreeGrafter"/>
</dbReference>
<proteinExistence type="predicted"/>
<evidence type="ECO:0000259" key="1">
    <source>
        <dbReference type="PROSITE" id="PS50174"/>
    </source>
</evidence>
<dbReference type="PANTHER" id="PTHR13288">
    <property type="entry name" value="SPLICING FACTOR 45 SPF45"/>
    <property type="match status" value="1"/>
</dbReference>
<name>A0A3P7I2P4_STRVU</name>
<evidence type="ECO:0000313" key="2">
    <source>
        <dbReference type="EMBL" id="VDM67711.1"/>
    </source>
</evidence>
<dbReference type="GO" id="GO:0071011">
    <property type="term" value="C:precatalytic spliceosome"/>
    <property type="evidence" value="ECO:0007669"/>
    <property type="project" value="TreeGrafter"/>
</dbReference>
<dbReference type="InterPro" id="IPR000467">
    <property type="entry name" value="G_patch_dom"/>
</dbReference>
<dbReference type="Pfam" id="PF01585">
    <property type="entry name" value="G-patch"/>
    <property type="match status" value="1"/>
</dbReference>
<organism evidence="2 3">
    <name type="scientific">Strongylus vulgaris</name>
    <name type="common">Blood worm</name>
    <dbReference type="NCBI Taxonomy" id="40348"/>
    <lineage>
        <taxon>Eukaryota</taxon>
        <taxon>Metazoa</taxon>
        <taxon>Ecdysozoa</taxon>
        <taxon>Nematoda</taxon>
        <taxon>Chromadorea</taxon>
        <taxon>Rhabditida</taxon>
        <taxon>Rhabditina</taxon>
        <taxon>Rhabditomorpha</taxon>
        <taxon>Strongyloidea</taxon>
        <taxon>Strongylidae</taxon>
        <taxon>Strongylus</taxon>
    </lineage>
</organism>
<dbReference type="PANTHER" id="PTHR13288:SF8">
    <property type="entry name" value="SPLICING FACTOR 45"/>
    <property type="match status" value="1"/>
</dbReference>
<feature type="domain" description="G-patch" evidence="1">
    <location>
        <begin position="17"/>
        <end position="63"/>
    </location>
</feature>
<dbReference type="PROSITE" id="PS50174">
    <property type="entry name" value="G_PATCH"/>
    <property type="match status" value="1"/>
</dbReference>
<dbReference type="EMBL" id="UYYB01006275">
    <property type="protein sequence ID" value="VDM67711.1"/>
    <property type="molecule type" value="Genomic_DNA"/>
</dbReference>